<evidence type="ECO:0000313" key="3">
    <source>
        <dbReference type="EMBL" id="MDG0816977.1"/>
    </source>
</evidence>
<keyword evidence="1" id="KW-0560">Oxidoreductase</keyword>
<feature type="domain" description="Aldehyde dehydrogenase" evidence="2">
    <location>
        <begin position="15"/>
        <end position="472"/>
    </location>
</feature>
<dbReference type="InterPro" id="IPR016161">
    <property type="entry name" value="Ald_DH/histidinol_DH"/>
</dbReference>
<gene>
    <name evidence="3" type="ORF">NWE73_11415</name>
</gene>
<dbReference type="InterPro" id="IPR016162">
    <property type="entry name" value="Ald_DH_N"/>
</dbReference>
<dbReference type="InterPro" id="IPR015590">
    <property type="entry name" value="Aldehyde_DH_dom"/>
</dbReference>
<dbReference type="Proteomes" id="UP001152321">
    <property type="component" value="Unassembled WGS sequence"/>
</dbReference>
<organism evidence="3 4">
    <name type="scientific">Bdellovibrio svalbardensis</name>
    <dbReference type="NCBI Taxonomy" id="2972972"/>
    <lineage>
        <taxon>Bacteria</taxon>
        <taxon>Pseudomonadati</taxon>
        <taxon>Bdellovibrionota</taxon>
        <taxon>Bdellovibrionia</taxon>
        <taxon>Bdellovibrionales</taxon>
        <taxon>Pseudobdellovibrionaceae</taxon>
        <taxon>Bdellovibrio</taxon>
    </lineage>
</organism>
<evidence type="ECO:0000313" key="4">
    <source>
        <dbReference type="Proteomes" id="UP001152321"/>
    </source>
</evidence>
<dbReference type="PANTHER" id="PTHR11699">
    <property type="entry name" value="ALDEHYDE DEHYDROGENASE-RELATED"/>
    <property type="match status" value="1"/>
</dbReference>
<evidence type="ECO:0000256" key="1">
    <source>
        <dbReference type="ARBA" id="ARBA00023002"/>
    </source>
</evidence>
<dbReference type="Pfam" id="PF00171">
    <property type="entry name" value="Aldedh"/>
    <property type="match status" value="1"/>
</dbReference>
<dbReference type="EMBL" id="JANRMI010000003">
    <property type="protein sequence ID" value="MDG0816977.1"/>
    <property type="molecule type" value="Genomic_DNA"/>
</dbReference>
<protein>
    <submittedName>
        <fullName evidence="3">Aldehyde dehydrogenase family protein</fullName>
    </submittedName>
</protein>
<dbReference type="Gene3D" id="3.40.605.10">
    <property type="entry name" value="Aldehyde Dehydrogenase, Chain A, domain 1"/>
    <property type="match status" value="1"/>
</dbReference>
<name>A0ABT6DKD7_9BACT</name>
<dbReference type="InterPro" id="IPR016163">
    <property type="entry name" value="Ald_DH_C"/>
</dbReference>
<sequence>MDLNLNLLNFIGGAFVASESAKTFIKKSPFDGSDLSSVAQSDAMDVIKAIQGSKKALQQIENQTADDRAQLLADFANHLETHADRYACLEALHQGLPKSFVLENSIKVAISHLRYNSQNLSQSLLVTQDGHLQPRPVGIVGIITPWSLSLRLVMERMAPALAAGNVVILKVSELSPVTGQIIGEALQAIQALPGLVQIIQGGSDVAQIIAGHPSIRAVTAVGRGSSMAAIAKAGLAEFKKLQLSGGAKNSSIVLSDFDFKGRMSEVMKPFLLGQGQMCWNSSRLFVLESFQKEFMEALHTYMETLTPLSSPDGESVWTPLIAEDRMAMISERTQFGISEHGKSFWGIKPNEKRLDHPGFFVKPTVMIDLPNCSVMQQDELHGPLILVTPVKYQHETFKWANTSYLGHSGIVWGPEEKVQKVASKLECARVWENSWLSGQDGVLSNIIFGHKQSSFGNIDMAWNGSFYSDVKKLTGF</sequence>
<accession>A0ABT6DKD7</accession>
<reference evidence="3" key="1">
    <citation type="submission" date="2022-08" db="EMBL/GenBank/DDBJ databases">
        <title>Novel Bdellovibrio Species Isolated from Svalbard: Designation Bdellovibrio svalbardensis.</title>
        <authorList>
            <person name="Mitchell R.J."/>
            <person name="Choi S.Y."/>
        </authorList>
    </citation>
    <scope>NUCLEOTIDE SEQUENCE</scope>
    <source>
        <strain evidence="3">PAP01</strain>
    </source>
</reference>
<comment type="caution">
    <text evidence="3">The sequence shown here is derived from an EMBL/GenBank/DDBJ whole genome shotgun (WGS) entry which is preliminary data.</text>
</comment>
<keyword evidence="4" id="KW-1185">Reference proteome</keyword>
<dbReference type="Gene3D" id="3.40.309.10">
    <property type="entry name" value="Aldehyde Dehydrogenase, Chain A, domain 2"/>
    <property type="match status" value="1"/>
</dbReference>
<dbReference type="SUPFAM" id="SSF53720">
    <property type="entry name" value="ALDH-like"/>
    <property type="match status" value="1"/>
</dbReference>
<evidence type="ECO:0000259" key="2">
    <source>
        <dbReference type="Pfam" id="PF00171"/>
    </source>
</evidence>
<dbReference type="RefSeq" id="WP_277578454.1">
    <property type="nucleotide sequence ID" value="NZ_JANRMI010000003.1"/>
</dbReference>
<proteinExistence type="predicted"/>